<feature type="domain" description="SH3" evidence="5">
    <location>
        <begin position="122"/>
        <end position="150"/>
    </location>
</feature>
<keyword evidence="7" id="KW-1185">Reference proteome</keyword>
<dbReference type="InterPro" id="IPR001452">
    <property type="entry name" value="SH3_domain"/>
</dbReference>
<dbReference type="Pfam" id="PF00018">
    <property type="entry name" value="SH3_1"/>
    <property type="match status" value="1"/>
</dbReference>
<dbReference type="Proteomes" id="UP000789396">
    <property type="component" value="Unassembled WGS sequence"/>
</dbReference>
<gene>
    <name evidence="6" type="ORF">RFULGI_LOCUS15591</name>
</gene>
<dbReference type="EMBL" id="CAJVPZ010050891">
    <property type="protein sequence ID" value="CAG8778253.1"/>
    <property type="molecule type" value="Genomic_DNA"/>
</dbReference>
<keyword evidence="4" id="KW-0812">Transmembrane</keyword>
<dbReference type="PROSITE" id="PS50002">
    <property type="entry name" value="SH3"/>
    <property type="match status" value="1"/>
</dbReference>
<sequence>RPNPPGNRPRQNTENPSANQPGPQPNVYYYISYEDYQSLYAKLNFVQSYNIGGVAIADITKDPQIIDFISGNKQNNPGNSTHLPNIGANVGAIVGGIIGSLMFGALVAAGFLLYRRRHKTNNIVTTVVAMFDYVGKEANDLSFKAGDVIE</sequence>
<evidence type="ECO:0000256" key="3">
    <source>
        <dbReference type="SAM" id="MobiDB-lite"/>
    </source>
</evidence>
<feature type="transmembrane region" description="Helical" evidence="4">
    <location>
        <begin position="90"/>
        <end position="114"/>
    </location>
</feature>
<feature type="non-terminal residue" evidence="6">
    <location>
        <position position="150"/>
    </location>
</feature>
<evidence type="ECO:0000256" key="2">
    <source>
        <dbReference type="PROSITE-ProRule" id="PRU00192"/>
    </source>
</evidence>
<keyword evidence="1 2" id="KW-0728">SH3 domain</keyword>
<feature type="region of interest" description="Disordered" evidence="3">
    <location>
        <begin position="1"/>
        <end position="24"/>
    </location>
</feature>
<comment type="caution">
    <text evidence="6">The sequence shown here is derived from an EMBL/GenBank/DDBJ whole genome shotgun (WGS) entry which is preliminary data.</text>
</comment>
<keyword evidence="4" id="KW-1133">Transmembrane helix</keyword>
<evidence type="ECO:0000256" key="4">
    <source>
        <dbReference type="SAM" id="Phobius"/>
    </source>
</evidence>
<dbReference type="Gene3D" id="2.30.30.40">
    <property type="entry name" value="SH3 Domains"/>
    <property type="match status" value="1"/>
</dbReference>
<evidence type="ECO:0000313" key="7">
    <source>
        <dbReference type="Proteomes" id="UP000789396"/>
    </source>
</evidence>
<dbReference type="CDD" id="cd12087">
    <property type="entry name" value="TM_EGFR-like"/>
    <property type="match status" value="1"/>
</dbReference>
<accession>A0A9N9NW96</accession>
<dbReference type="SUPFAM" id="SSF50044">
    <property type="entry name" value="SH3-domain"/>
    <property type="match status" value="1"/>
</dbReference>
<dbReference type="AlphaFoldDB" id="A0A9N9NW96"/>
<protein>
    <submittedName>
        <fullName evidence="6">15806_t:CDS:1</fullName>
    </submittedName>
</protein>
<dbReference type="OrthoDB" id="10255964at2759"/>
<dbReference type="InterPro" id="IPR036028">
    <property type="entry name" value="SH3-like_dom_sf"/>
</dbReference>
<evidence type="ECO:0000313" key="6">
    <source>
        <dbReference type="EMBL" id="CAG8778253.1"/>
    </source>
</evidence>
<name>A0A9N9NW96_9GLOM</name>
<reference evidence="6" key="1">
    <citation type="submission" date="2021-06" db="EMBL/GenBank/DDBJ databases">
        <authorList>
            <person name="Kallberg Y."/>
            <person name="Tangrot J."/>
            <person name="Rosling A."/>
        </authorList>
    </citation>
    <scope>NUCLEOTIDE SEQUENCE</scope>
    <source>
        <strain evidence="6">IN212</strain>
    </source>
</reference>
<evidence type="ECO:0000259" key="5">
    <source>
        <dbReference type="PROSITE" id="PS50002"/>
    </source>
</evidence>
<proteinExistence type="predicted"/>
<dbReference type="CDD" id="cd00174">
    <property type="entry name" value="SH3"/>
    <property type="match status" value="1"/>
</dbReference>
<evidence type="ECO:0000256" key="1">
    <source>
        <dbReference type="ARBA" id="ARBA00022443"/>
    </source>
</evidence>
<feature type="non-terminal residue" evidence="6">
    <location>
        <position position="1"/>
    </location>
</feature>
<organism evidence="6 7">
    <name type="scientific">Racocetra fulgida</name>
    <dbReference type="NCBI Taxonomy" id="60492"/>
    <lineage>
        <taxon>Eukaryota</taxon>
        <taxon>Fungi</taxon>
        <taxon>Fungi incertae sedis</taxon>
        <taxon>Mucoromycota</taxon>
        <taxon>Glomeromycotina</taxon>
        <taxon>Glomeromycetes</taxon>
        <taxon>Diversisporales</taxon>
        <taxon>Gigasporaceae</taxon>
        <taxon>Racocetra</taxon>
    </lineage>
</organism>
<keyword evidence="4" id="KW-0472">Membrane</keyword>